<feature type="compositionally biased region" description="Low complexity" evidence="2">
    <location>
        <begin position="1100"/>
        <end position="1109"/>
    </location>
</feature>
<sequence>MNLPRRTIRFLIIAGLVVPATTFTVPSLQSHHRRASHRLYDTSMNEMWSSIAATAVSPSETLLTTVSLASVSALVGAANAGLAARERQRQSEMKEKLQSQQADLGKFQKSVENLNRLAQVLTATGTLSAAYVLLNVVPLIDQSSKIPPTSTQVLAEKRAAVRSASQPSSTIADLKLPVNQKFDAIVKDSMKSSPDDWIKEKEGKMNALLEKKRDQLLSDSSESTSAMKAQSVTIADGAAKATAATAEAFKAEVNKEDSKKEEGVKVEAKKEEPKKADVDVKKEDSKSKEMKSDVKKEEPKSELKKEEVKAESKKDEAAVKKEEVKPEVKKDDVKAEVKKEEPKKDEVKGEVKKEEPKKDEVKAEVKKEEPKKDEVKGEVKKEEPKKDEKEEPKKDEVKKELPKKEEAKAEIKTEEPKKEMTKAAAPTEDKMMDRLMTKMDEVKIKEPETFISPEKKIDEPALKDTQSEKKEDFVAPSSEKKEQPVAEKKASTDEQKVAPVSTPPSQTVSETAKAPVASVEVRKPAVEAAPDDSIGPIFQNAAKSMDAFFTGIGRTTSSITRQVTKLLPTDVAKEFEKVNDKDVGLFTSVAFLATTVGGFVIAATRDDEPDSKKLREEKPVNGENRALRNNGKSPSLSDLEIADSQAGVRRENTRAVSGSTRSGEADFNSIPKDRPGGSWPSVTSQAIDPRWMSVAPKEMQPDYSSQRKLADYLAGSVNDSTIVGSKNPTSDSTTKRNIYQSSPPNVSASNGTPQAKPADTRWTSVAPSEQQPNKSSQTERNSMMEDISAARRGKPKDDSLEKISEEPAFPEIEAFDEKLTGSAPSPWARIFREATAIRNGSKGKSFTSTGVTEYRSRQTVPKTTTLRDTRISTGGDQFRKDNTSSVLSSKKPEVISRGPYPSATNSVISLYWQAETPEKHGGSAGSEVWQIAKQPADVEDLSSRSQEPQTVERKMRETVGDSVRGFEKSQNMQESLAINMNARSGDAGVPQPIEETDRKADSGDFGAQLSQTIFEATDQNLPKTVDRPNESGASQTMQESPGMNGRSASSKVPQASEQELLKANGNSAFQAKQEFVALDGTSVSREIPLTDNTSPESTDGTQGATQTGQEALPPSAAPRAVDAILLPTSVNTGRRVPDKNTNWTDGEVEYSSTDAEKSKAEPSQLLESDNQATSSNPWPYVSGETFTAPPNFGSYVDMVAAAALADFSRKEKYSSSEMVDVIDPDDEFSSLNSSFQ</sequence>
<keyword evidence="4" id="KW-1185">Reference proteome</keyword>
<feature type="region of interest" description="Disordered" evidence="2">
    <location>
        <begin position="1079"/>
        <end position="1178"/>
    </location>
</feature>
<evidence type="ECO:0000256" key="1">
    <source>
        <dbReference type="SAM" id="Coils"/>
    </source>
</evidence>
<feature type="compositionally biased region" description="Polar residues" evidence="2">
    <location>
        <begin position="842"/>
        <end position="864"/>
    </location>
</feature>
<evidence type="ECO:0000256" key="2">
    <source>
        <dbReference type="SAM" id="MobiDB-lite"/>
    </source>
</evidence>
<proteinExistence type="predicted"/>
<feature type="region of interest" description="Disordered" evidence="2">
    <location>
        <begin position="251"/>
        <end position="430"/>
    </location>
</feature>
<feature type="compositionally biased region" description="Polar residues" evidence="2">
    <location>
        <begin position="1031"/>
        <end position="1057"/>
    </location>
</feature>
<feature type="compositionally biased region" description="Basic and acidic residues" evidence="2">
    <location>
        <begin position="444"/>
        <end position="496"/>
    </location>
</feature>
<feature type="compositionally biased region" description="Polar residues" evidence="2">
    <location>
        <begin position="1008"/>
        <end position="1022"/>
    </location>
</feature>
<feature type="region of interest" description="Disordered" evidence="2">
    <location>
        <begin position="982"/>
        <end position="1066"/>
    </location>
</feature>
<accession>A0A1Z5K8Y0</accession>
<feature type="coiled-coil region" evidence="1">
    <location>
        <begin position="83"/>
        <end position="117"/>
    </location>
</feature>
<feature type="compositionally biased region" description="Polar residues" evidence="2">
    <location>
        <begin position="1090"/>
        <end position="1099"/>
    </location>
</feature>
<feature type="compositionally biased region" description="Basic and acidic residues" evidence="2">
    <location>
        <begin position="950"/>
        <end position="967"/>
    </location>
</feature>
<gene>
    <name evidence="3" type="ORF">FisN_14Hh021</name>
</gene>
<feature type="region of interest" description="Disordered" evidence="2">
    <location>
        <begin position="935"/>
        <end position="968"/>
    </location>
</feature>
<feature type="compositionally biased region" description="Polar residues" evidence="2">
    <location>
        <begin position="717"/>
        <end position="753"/>
    </location>
</feature>
<feature type="compositionally biased region" description="Basic and acidic residues" evidence="2">
    <location>
        <begin position="608"/>
        <end position="620"/>
    </location>
</feature>
<dbReference type="InParanoid" id="A0A1Z5K8Y0"/>
<feature type="region of interest" description="Disordered" evidence="2">
    <location>
        <begin position="608"/>
        <end position="811"/>
    </location>
</feature>
<evidence type="ECO:0000313" key="4">
    <source>
        <dbReference type="Proteomes" id="UP000198406"/>
    </source>
</evidence>
<dbReference type="Proteomes" id="UP000198406">
    <property type="component" value="Unassembled WGS sequence"/>
</dbReference>
<feature type="region of interest" description="Disordered" evidence="2">
    <location>
        <begin position="838"/>
        <end position="900"/>
    </location>
</feature>
<feature type="compositionally biased region" description="Polar residues" evidence="2">
    <location>
        <begin position="1165"/>
        <end position="1177"/>
    </location>
</feature>
<dbReference type="EMBL" id="BDSP01000184">
    <property type="protein sequence ID" value="GAX22408.1"/>
    <property type="molecule type" value="Genomic_DNA"/>
</dbReference>
<keyword evidence="1" id="KW-0175">Coiled coil</keyword>
<name>A0A1Z5K8Y0_FISSO</name>
<feature type="compositionally biased region" description="Polar residues" evidence="2">
    <location>
        <begin position="761"/>
        <end position="781"/>
    </location>
</feature>
<evidence type="ECO:0000313" key="3">
    <source>
        <dbReference type="EMBL" id="GAX22408.1"/>
    </source>
</evidence>
<reference evidence="3 4" key="1">
    <citation type="journal article" date="2015" name="Plant Cell">
        <title>Oil accumulation by the oleaginous diatom Fistulifera solaris as revealed by the genome and transcriptome.</title>
        <authorList>
            <person name="Tanaka T."/>
            <person name="Maeda Y."/>
            <person name="Veluchamy A."/>
            <person name="Tanaka M."/>
            <person name="Abida H."/>
            <person name="Marechal E."/>
            <person name="Bowler C."/>
            <person name="Muto M."/>
            <person name="Sunaga Y."/>
            <person name="Tanaka M."/>
            <person name="Yoshino T."/>
            <person name="Taniguchi T."/>
            <person name="Fukuda Y."/>
            <person name="Nemoto M."/>
            <person name="Matsumoto M."/>
            <person name="Wong P.S."/>
            <person name="Aburatani S."/>
            <person name="Fujibuchi W."/>
        </authorList>
    </citation>
    <scope>NUCLEOTIDE SEQUENCE [LARGE SCALE GENOMIC DNA]</scope>
    <source>
        <strain evidence="3 4">JPCC DA0580</strain>
    </source>
</reference>
<protein>
    <submittedName>
        <fullName evidence="3">Uncharacterized protein</fullName>
    </submittedName>
</protein>
<dbReference type="AlphaFoldDB" id="A0A1Z5K8Y0"/>
<feature type="region of interest" description="Disordered" evidence="2">
    <location>
        <begin position="1211"/>
        <end position="1236"/>
    </location>
</feature>
<comment type="caution">
    <text evidence="3">The sequence shown here is derived from an EMBL/GenBank/DDBJ whole genome shotgun (WGS) entry which is preliminary data.</text>
</comment>
<organism evidence="3 4">
    <name type="scientific">Fistulifera solaris</name>
    <name type="common">Oleaginous diatom</name>
    <dbReference type="NCBI Taxonomy" id="1519565"/>
    <lineage>
        <taxon>Eukaryota</taxon>
        <taxon>Sar</taxon>
        <taxon>Stramenopiles</taxon>
        <taxon>Ochrophyta</taxon>
        <taxon>Bacillariophyta</taxon>
        <taxon>Bacillariophyceae</taxon>
        <taxon>Bacillariophycidae</taxon>
        <taxon>Naviculales</taxon>
        <taxon>Naviculaceae</taxon>
        <taxon>Fistulifera</taxon>
    </lineage>
</organism>
<feature type="region of interest" description="Disordered" evidence="2">
    <location>
        <begin position="444"/>
        <end position="517"/>
    </location>
</feature>
<feature type="compositionally biased region" description="Basic and acidic residues" evidence="2">
    <location>
        <begin position="795"/>
        <end position="805"/>
    </location>
</feature>